<dbReference type="OrthoDB" id="495857at2"/>
<proteinExistence type="predicted"/>
<organism evidence="1 2">
    <name type="scientific">Dulcicalothrix desertica PCC 7102</name>
    <dbReference type="NCBI Taxonomy" id="232991"/>
    <lineage>
        <taxon>Bacteria</taxon>
        <taxon>Bacillati</taxon>
        <taxon>Cyanobacteriota</taxon>
        <taxon>Cyanophyceae</taxon>
        <taxon>Nostocales</taxon>
        <taxon>Calotrichaceae</taxon>
        <taxon>Dulcicalothrix</taxon>
    </lineage>
</organism>
<evidence type="ECO:0000313" key="2">
    <source>
        <dbReference type="Proteomes" id="UP000271624"/>
    </source>
</evidence>
<keyword evidence="2" id="KW-1185">Reference proteome</keyword>
<dbReference type="AlphaFoldDB" id="A0A433VQ59"/>
<reference evidence="1" key="1">
    <citation type="submission" date="2018-12" db="EMBL/GenBank/DDBJ databases">
        <authorList>
            <person name="Will S."/>
            <person name="Neumann-Schaal M."/>
            <person name="Henke P."/>
        </authorList>
    </citation>
    <scope>NUCLEOTIDE SEQUENCE</scope>
    <source>
        <strain evidence="1">PCC 7102</strain>
    </source>
</reference>
<protein>
    <submittedName>
        <fullName evidence="1">Uncharacterized protein</fullName>
    </submittedName>
</protein>
<evidence type="ECO:0000313" key="1">
    <source>
        <dbReference type="EMBL" id="RUT08248.1"/>
    </source>
</evidence>
<gene>
    <name evidence="1" type="ORF">DSM106972_014160</name>
</gene>
<comment type="caution">
    <text evidence="1">The sequence shown here is derived from an EMBL/GenBank/DDBJ whole genome shotgun (WGS) entry which is preliminary data.</text>
</comment>
<dbReference type="Proteomes" id="UP000271624">
    <property type="component" value="Unassembled WGS sequence"/>
</dbReference>
<sequence length="61" mass="7168">MNENAEKPESRHSATDPQKCRQMEAKYGWELLRIERTGGKVLKVDCVFKGDTKFPDYYQED</sequence>
<name>A0A433VQ59_9CYAN</name>
<dbReference type="EMBL" id="RSCL01000003">
    <property type="protein sequence ID" value="RUT08248.1"/>
    <property type="molecule type" value="Genomic_DNA"/>
</dbReference>
<accession>A0A433VQ59</accession>
<dbReference type="RefSeq" id="WP_127080073.1">
    <property type="nucleotide sequence ID" value="NZ_RSCL01000003.1"/>
</dbReference>
<reference evidence="1" key="2">
    <citation type="journal article" date="2019" name="Genome Biol. Evol.">
        <title>Day and night: Metabolic profiles and evolutionary relationships of six axenic non-marine cyanobacteria.</title>
        <authorList>
            <person name="Will S.E."/>
            <person name="Henke P."/>
            <person name="Boedeker C."/>
            <person name="Huang S."/>
            <person name="Brinkmann H."/>
            <person name="Rohde M."/>
            <person name="Jarek M."/>
            <person name="Friedl T."/>
            <person name="Seufert S."/>
            <person name="Schumacher M."/>
            <person name="Overmann J."/>
            <person name="Neumann-Schaal M."/>
            <person name="Petersen J."/>
        </authorList>
    </citation>
    <scope>NUCLEOTIDE SEQUENCE [LARGE SCALE GENOMIC DNA]</scope>
    <source>
        <strain evidence="1">PCC 7102</strain>
    </source>
</reference>